<name>A0A8X7PBF3_BRACI</name>
<dbReference type="EMBL" id="JAAMPC010000017">
    <property type="protein sequence ID" value="KAG2246654.1"/>
    <property type="molecule type" value="Genomic_DNA"/>
</dbReference>
<reference evidence="1 2" key="1">
    <citation type="submission" date="2020-02" db="EMBL/GenBank/DDBJ databases">
        <authorList>
            <person name="Ma Q."/>
            <person name="Huang Y."/>
            <person name="Song X."/>
            <person name="Pei D."/>
        </authorList>
    </citation>
    <scope>NUCLEOTIDE SEQUENCE [LARGE SCALE GENOMIC DNA]</scope>
    <source>
        <strain evidence="1">Sxm20200214</strain>
        <tissue evidence="1">Leaf</tissue>
    </source>
</reference>
<dbReference type="AlphaFoldDB" id="A0A8X7PBF3"/>
<accession>A0A8X7PBF3</accession>
<sequence length="162" mass="17780">MEVVWLVGWVSRRFMVVPYRVVPRIPSCLFGLVNQMVFNGFVLAGPDVPALVSITDFLLVWPGLFHVLGLSSYPFQGCYARSWFKSASQWFRPSVFLLQGGGHSSVGRWLSLGCEGPRVRIGGLGRRFPESGGVLGVHSPLCSSVVLLELLSFSSFGDVQMA</sequence>
<gene>
    <name evidence="1" type="ORF">Bca52824_086282</name>
</gene>
<dbReference type="OrthoDB" id="1131055at2759"/>
<evidence type="ECO:0000313" key="1">
    <source>
        <dbReference type="EMBL" id="KAG2246654.1"/>
    </source>
</evidence>
<proteinExistence type="predicted"/>
<protein>
    <submittedName>
        <fullName evidence="1">Uncharacterized protein</fullName>
    </submittedName>
</protein>
<dbReference type="Proteomes" id="UP000886595">
    <property type="component" value="Unassembled WGS sequence"/>
</dbReference>
<organism evidence="1 2">
    <name type="scientific">Brassica carinata</name>
    <name type="common">Ethiopian mustard</name>
    <name type="synonym">Abyssinian cabbage</name>
    <dbReference type="NCBI Taxonomy" id="52824"/>
    <lineage>
        <taxon>Eukaryota</taxon>
        <taxon>Viridiplantae</taxon>
        <taxon>Streptophyta</taxon>
        <taxon>Embryophyta</taxon>
        <taxon>Tracheophyta</taxon>
        <taxon>Spermatophyta</taxon>
        <taxon>Magnoliopsida</taxon>
        <taxon>eudicotyledons</taxon>
        <taxon>Gunneridae</taxon>
        <taxon>Pentapetalae</taxon>
        <taxon>rosids</taxon>
        <taxon>malvids</taxon>
        <taxon>Brassicales</taxon>
        <taxon>Brassicaceae</taxon>
        <taxon>Brassiceae</taxon>
        <taxon>Brassica</taxon>
    </lineage>
</organism>
<evidence type="ECO:0000313" key="2">
    <source>
        <dbReference type="Proteomes" id="UP000886595"/>
    </source>
</evidence>
<keyword evidence="2" id="KW-1185">Reference proteome</keyword>
<comment type="caution">
    <text evidence="1">The sequence shown here is derived from an EMBL/GenBank/DDBJ whole genome shotgun (WGS) entry which is preliminary data.</text>
</comment>